<dbReference type="InterPro" id="IPR042072">
    <property type="entry name" value="DsrC-like_C"/>
</dbReference>
<keyword evidence="3" id="KW-0808">Transferase</keyword>
<dbReference type="GO" id="GO:0097163">
    <property type="term" value="F:sulfur carrier activity"/>
    <property type="evidence" value="ECO:0007669"/>
    <property type="project" value="TreeGrafter"/>
</dbReference>
<dbReference type="PANTHER" id="PTHR37010">
    <property type="entry name" value="SULFURTRANSFERASE TUSE"/>
    <property type="match status" value="1"/>
</dbReference>
<dbReference type="PANTHER" id="PTHR37010:SF1">
    <property type="entry name" value="SULFURTRANSFERASE TUSE"/>
    <property type="match status" value="1"/>
</dbReference>
<dbReference type="RefSeq" id="WP_078483276.1">
    <property type="nucleotide sequence ID" value="NZ_MPRL01000018.1"/>
</dbReference>
<dbReference type="OrthoDB" id="9786347at2"/>
<keyword evidence="2" id="KW-0963">Cytoplasm</keyword>
<evidence type="ECO:0000256" key="1">
    <source>
        <dbReference type="ARBA" id="ARBA00004496"/>
    </source>
</evidence>
<evidence type="ECO:0000313" key="5">
    <source>
        <dbReference type="EMBL" id="OOZ40765.1"/>
    </source>
</evidence>
<feature type="region of interest" description="Disordered" evidence="4">
    <location>
        <begin position="99"/>
        <end position="121"/>
    </location>
</feature>
<dbReference type="NCBIfam" id="TIGR03342">
    <property type="entry name" value="dsrC_tusE_dsvC"/>
    <property type="match status" value="1"/>
</dbReference>
<comment type="similarity">
    <text evidence="3">Belongs to the dsrC/tusE family.</text>
</comment>
<protein>
    <recommendedName>
        <fullName evidence="3">Sulfurtransferase</fullName>
        <ecNumber evidence="3">2.8.1.-</ecNumber>
    </recommendedName>
</protein>
<dbReference type="InterPro" id="IPR007453">
    <property type="entry name" value="DsrC/TusE"/>
</dbReference>
<dbReference type="PIRSF" id="PIRSF006223">
    <property type="entry name" value="DsrC_TusE"/>
    <property type="match status" value="1"/>
</dbReference>
<dbReference type="InterPro" id="IPR043163">
    <property type="entry name" value="DsrC-like_N"/>
</dbReference>
<name>A0A1T2L6M6_9GAMM</name>
<dbReference type="Gene3D" id="1.10.10.370">
    <property type="entry name" value="DsrC-like protein, C-terminal domain"/>
    <property type="match status" value="1"/>
</dbReference>
<dbReference type="GO" id="GO:0005737">
    <property type="term" value="C:cytoplasm"/>
    <property type="evidence" value="ECO:0007669"/>
    <property type="project" value="UniProtKB-SubCell"/>
</dbReference>
<dbReference type="EMBL" id="MPRL01000018">
    <property type="protein sequence ID" value="OOZ40765.1"/>
    <property type="molecule type" value="Genomic_DNA"/>
</dbReference>
<evidence type="ECO:0000313" key="6">
    <source>
        <dbReference type="Proteomes" id="UP000191110"/>
    </source>
</evidence>
<comment type="function">
    <text evidence="3">Part of a sulfur-relay system.</text>
</comment>
<gene>
    <name evidence="5" type="ORF">BOW53_06505</name>
</gene>
<evidence type="ECO:0000256" key="3">
    <source>
        <dbReference type="PIRNR" id="PIRNR006223"/>
    </source>
</evidence>
<comment type="subcellular location">
    <subcellularLocation>
        <location evidence="1">Cytoplasm</location>
    </subcellularLocation>
</comment>
<dbReference type="Gene3D" id="3.30.1420.10">
    <property type="match status" value="1"/>
</dbReference>
<dbReference type="Pfam" id="PF04358">
    <property type="entry name" value="DsrC"/>
    <property type="match status" value="1"/>
</dbReference>
<comment type="caution">
    <text evidence="5">The sequence shown here is derived from an EMBL/GenBank/DDBJ whole genome shotgun (WGS) entry which is preliminary data.</text>
</comment>
<dbReference type="GO" id="GO:0016740">
    <property type="term" value="F:transferase activity"/>
    <property type="evidence" value="ECO:0007669"/>
    <property type="project" value="UniProtKB-KW"/>
</dbReference>
<dbReference type="SUPFAM" id="SSF69721">
    <property type="entry name" value="DsrC, the gamma subunit of dissimilatory sulfite reductase"/>
    <property type="match status" value="1"/>
</dbReference>
<reference evidence="5 6" key="1">
    <citation type="submission" date="2016-11" db="EMBL/GenBank/DDBJ databases">
        <title>Mixed transmission modes and dynamic genome evolution in an obligate animal-bacterial symbiosis.</title>
        <authorList>
            <person name="Russell S.L."/>
            <person name="Corbett-Detig R.B."/>
            <person name="Cavanaugh C.M."/>
        </authorList>
    </citation>
    <scope>NUCLEOTIDE SEQUENCE [LARGE SCALE GENOMIC DNA]</scope>
    <source>
        <strain evidence="5">Sveles-Q1</strain>
    </source>
</reference>
<dbReference type="GO" id="GO:0002143">
    <property type="term" value="P:tRNA wobble position uridine thiolation"/>
    <property type="evidence" value="ECO:0007669"/>
    <property type="project" value="TreeGrafter"/>
</dbReference>
<dbReference type="EC" id="2.8.1.-" evidence="3"/>
<dbReference type="Proteomes" id="UP000191110">
    <property type="component" value="Unassembled WGS sequence"/>
</dbReference>
<dbReference type="AlphaFoldDB" id="A0A1T2L6M6"/>
<accession>A0A1T2L6M6</accession>
<dbReference type="InterPro" id="IPR025526">
    <property type="entry name" value="DsrC-like_dom_sf"/>
</dbReference>
<proteinExistence type="inferred from homology"/>
<evidence type="ECO:0000256" key="4">
    <source>
        <dbReference type="SAM" id="MobiDB-lite"/>
    </source>
</evidence>
<evidence type="ECO:0000256" key="2">
    <source>
        <dbReference type="ARBA" id="ARBA00022490"/>
    </source>
</evidence>
<organism evidence="5 6">
    <name type="scientific">Solemya pervernicosa gill symbiont</name>
    <dbReference type="NCBI Taxonomy" id="642797"/>
    <lineage>
        <taxon>Bacteria</taxon>
        <taxon>Pseudomonadati</taxon>
        <taxon>Pseudomonadota</taxon>
        <taxon>Gammaproteobacteria</taxon>
        <taxon>sulfur-oxidizing symbionts</taxon>
    </lineage>
</organism>
<sequence>MRTNPFAIRDEKLIVDGQEIITDQEGYIQNMDDWSESFAVAQAAKEGLELTDEHWDVIRYIRDYYEEHCVQAEVRKMIKYFAKLWGPERGNNHHLHDLFPYGGPQKQGNRLAGIRRTKGEH</sequence>
<keyword evidence="6" id="KW-1185">Reference proteome</keyword>